<keyword evidence="4" id="KW-1185">Reference proteome</keyword>
<dbReference type="PANTHER" id="PTHR42964:SF1">
    <property type="entry name" value="POLYKETIDE BIOSYNTHESIS ENOYL-COA HYDRATASE PKSH-RELATED"/>
    <property type="match status" value="1"/>
</dbReference>
<reference evidence="4" key="1">
    <citation type="journal article" date="2019" name="Int. J. Syst. Evol. Microbiol.">
        <title>The Global Catalogue of Microorganisms (GCM) 10K type strain sequencing project: providing services to taxonomists for standard genome sequencing and annotation.</title>
        <authorList>
            <consortium name="The Broad Institute Genomics Platform"/>
            <consortium name="The Broad Institute Genome Sequencing Center for Infectious Disease"/>
            <person name="Wu L."/>
            <person name="Ma J."/>
        </authorList>
    </citation>
    <scope>NUCLEOTIDE SEQUENCE [LARGE SCALE GENOMIC DNA]</scope>
    <source>
        <strain evidence="4">JCM 17939</strain>
    </source>
</reference>
<protein>
    <submittedName>
        <fullName evidence="3">Enoyl-CoA hydratase family protein</fullName>
    </submittedName>
</protein>
<dbReference type="InterPro" id="IPR051683">
    <property type="entry name" value="Enoyl-CoA_Hydratase/Isomerase"/>
</dbReference>
<dbReference type="RefSeq" id="WP_345438379.1">
    <property type="nucleotide sequence ID" value="NZ_BAABHK010000015.1"/>
</dbReference>
<dbReference type="Proteomes" id="UP001501442">
    <property type="component" value="Unassembled WGS sequence"/>
</dbReference>
<sequence>MEPLVRLAAEGGVATVTLDSPRNRNALSRRLVTELREALTDVTADDAVRVVVLTGTGPVFCAGLDLKEQSAGEPPPDVPGLLALIWDSPKPVVARLNGPARAGGLGLVTACDIAIAPDTATFAFSEVRLGVVPAMIAVTCLRRMNPRAAAEYFLTGEVFDARRAQEIGMLNRAVPPEELDATVAHYTGMLLRGAPEALAFAKRVPRTVPGPSVEEDFARMGELSAERFASEEAREGIAAFLEKRDPRWIP</sequence>
<dbReference type="Gene3D" id="1.10.12.10">
    <property type="entry name" value="Lyase 2-enoyl-coa Hydratase, Chain A, domain 2"/>
    <property type="match status" value="1"/>
</dbReference>
<organism evidence="3 4">
    <name type="scientific">Actinoallomurus vinaceus</name>
    <dbReference type="NCBI Taxonomy" id="1080074"/>
    <lineage>
        <taxon>Bacteria</taxon>
        <taxon>Bacillati</taxon>
        <taxon>Actinomycetota</taxon>
        <taxon>Actinomycetes</taxon>
        <taxon>Streptosporangiales</taxon>
        <taxon>Thermomonosporaceae</taxon>
        <taxon>Actinoallomurus</taxon>
    </lineage>
</organism>
<dbReference type="Pfam" id="PF00378">
    <property type="entry name" value="ECH_1"/>
    <property type="match status" value="1"/>
</dbReference>
<proteinExistence type="inferred from homology"/>
<evidence type="ECO:0000256" key="2">
    <source>
        <dbReference type="RuleBase" id="RU003707"/>
    </source>
</evidence>
<name>A0ABP8UN98_9ACTN</name>
<gene>
    <name evidence="3" type="ORF">GCM10023196_080900</name>
</gene>
<accession>A0ABP8UN98</accession>
<dbReference type="EMBL" id="BAABHK010000015">
    <property type="protein sequence ID" value="GAA4635433.1"/>
    <property type="molecule type" value="Genomic_DNA"/>
</dbReference>
<dbReference type="InterPro" id="IPR001753">
    <property type="entry name" value="Enoyl-CoA_hydra/iso"/>
</dbReference>
<evidence type="ECO:0000313" key="4">
    <source>
        <dbReference type="Proteomes" id="UP001501442"/>
    </source>
</evidence>
<dbReference type="SUPFAM" id="SSF52096">
    <property type="entry name" value="ClpP/crotonase"/>
    <property type="match status" value="1"/>
</dbReference>
<dbReference type="InterPro" id="IPR014748">
    <property type="entry name" value="Enoyl-CoA_hydra_C"/>
</dbReference>
<dbReference type="Gene3D" id="3.90.226.10">
    <property type="entry name" value="2-enoyl-CoA Hydratase, Chain A, domain 1"/>
    <property type="match status" value="1"/>
</dbReference>
<dbReference type="CDD" id="cd06558">
    <property type="entry name" value="crotonase-like"/>
    <property type="match status" value="1"/>
</dbReference>
<dbReference type="PANTHER" id="PTHR42964">
    <property type="entry name" value="ENOYL-COA HYDRATASE"/>
    <property type="match status" value="1"/>
</dbReference>
<evidence type="ECO:0000256" key="1">
    <source>
        <dbReference type="ARBA" id="ARBA00005254"/>
    </source>
</evidence>
<comment type="caution">
    <text evidence="3">The sequence shown here is derived from an EMBL/GenBank/DDBJ whole genome shotgun (WGS) entry which is preliminary data.</text>
</comment>
<comment type="similarity">
    <text evidence="1 2">Belongs to the enoyl-CoA hydratase/isomerase family.</text>
</comment>
<dbReference type="InterPro" id="IPR018376">
    <property type="entry name" value="Enoyl-CoA_hyd/isom_CS"/>
</dbReference>
<evidence type="ECO:0000313" key="3">
    <source>
        <dbReference type="EMBL" id="GAA4635433.1"/>
    </source>
</evidence>
<dbReference type="PROSITE" id="PS00166">
    <property type="entry name" value="ENOYL_COA_HYDRATASE"/>
    <property type="match status" value="1"/>
</dbReference>
<dbReference type="InterPro" id="IPR029045">
    <property type="entry name" value="ClpP/crotonase-like_dom_sf"/>
</dbReference>